<comment type="caution">
    <text evidence="1">The sequence shown here is derived from an EMBL/GenBank/DDBJ whole genome shotgun (WGS) entry which is preliminary data.</text>
</comment>
<name>A0ACB8URG3_9EURO</name>
<organism evidence="1">
    <name type="scientific">Ophidiomyces ophidiicola</name>
    <dbReference type="NCBI Taxonomy" id="1387563"/>
    <lineage>
        <taxon>Eukaryota</taxon>
        <taxon>Fungi</taxon>
        <taxon>Dikarya</taxon>
        <taxon>Ascomycota</taxon>
        <taxon>Pezizomycotina</taxon>
        <taxon>Eurotiomycetes</taxon>
        <taxon>Eurotiomycetidae</taxon>
        <taxon>Onygenales</taxon>
        <taxon>Onygenaceae</taxon>
        <taxon>Ophidiomyces</taxon>
    </lineage>
</organism>
<proteinExistence type="predicted"/>
<sequence length="306" mass="33939">MDVQHVAFVGADGKLGPSVLKALASSGQFNITVLKRRSSSSVSNYPPSVQTVLIPDEFPVDDLIEALKGKDAVVVTVNGSLDKLQMRLADAAAQAGVKQFIPADFGSCDSQEQMICELVPIFQRKANVRNHLNSLVVRYPGFLWTSLVCGHFFDQEDLEFLHIDLKRQKADVLDDGETRASTSTFHQIGSAVVKILERRGMEEIKNRVIYIQSFFVSQMQVVRAFEHAMGQKWEISHINSATLIKEKKEEADKKGTVASVDLVWALGTLYANWEKKDGFANEVLGLVEEDISKVVANFVDLNSNHS</sequence>
<reference evidence="1" key="1">
    <citation type="journal article" date="2022" name="bioRxiv">
        <title>Population genetic analysis of Ophidiomyces ophidiicola, the causative agent of snake fungal disease, indicates recent introductions to the USA.</title>
        <authorList>
            <person name="Ladner J.T."/>
            <person name="Palmer J.M."/>
            <person name="Ettinger C.L."/>
            <person name="Stajich J.E."/>
            <person name="Farrell T.M."/>
            <person name="Glorioso B.M."/>
            <person name="Lawson B."/>
            <person name="Price S.J."/>
            <person name="Stengle A.G."/>
            <person name="Grear D.A."/>
            <person name="Lorch J.M."/>
        </authorList>
    </citation>
    <scope>NUCLEOTIDE SEQUENCE</scope>
    <source>
        <strain evidence="1">NWHC 24266-5</strain>
    </source>
</reference>
<accession>A0ACB8URG3</accession>
<evidence type="ECO:0000313" key="1">
    <source>
        <dbReference type="EMBL" id="KAI2382155.1"/>
    </source>
</evidence>
<protein>
    <submittedName>
        <fullName evidence="1">Uncharacterized protein</fullName>
    </submittedName>
</protein>
<gene>
    <name evidence="1" type="ORF">LOY88_006274</name>
</gene>
<dbReference type="EMBL" id="JALBCA010000141">
    <property type="protein sequence ID" value="KAI2382155.1"/>
    <property type="molecule type" value="Genomic_DNA"/>
</dbReference>